<dbReference type="AlphaFoldDB" id="A0A455SQZ3"/>
<gene>
    <name evidence="1" type="ORF">KTC_23150</name>
</gene>
<protein>
    <submittedName>
        <fullName evidence="1">Uncharacterized protein</fullName>
    </submittedName>
</protein>
<organism evidence="1">
    <name type="scientific">Thermosporothrix sp. COM3</name>
    <dbReference type="NCBI Taxonomy" id="2490863"/>
    <lineage>
        <taxon>Bacteria</taxon>
        <taxon>Bacillati</taxon>
        <taxon>Chloroflexota</taxon>
        <taxon>Ktedonobacteria</taxon>
        <taxon>Ktedonobacterales</taxon>
        <taxon>Thermosporotrichaceae</taxon>
        <taxon>Thermosporothrix</taxon>
    </lineage>
</organism>
<evidence type="ECO:0000313" key="1">
    <source>
        <dbReference type="EMBL" id="BBH87564.1"/>
    </source>
</evidence>
<name>A0A455SQZ3_9CHLR</name>
<accession>A0A455SQZ3</accession>
<sequence>MEAIGIRAHLLPHRLRVHQNEREAVLIGEHCKGFFVLLKQAEIKAALKKGACFGNVGNTEIEMVELHSILQKAEVWA</sequence>
<dbReference type="EMBL" id="AP019376">
    <property type="protein sequence ID" value="BBH87564.1"/>
    <property type="molecule type" value="Genomic_DNA"/>
</dbReference>
<reference evidence="1" key="1">
    <citation type="submission" date="2018-12" db="EMBL/GenBank/DDBJ databases">
        <title>Novel natural products biosynthetic potential of the class Ktedonobacteria.</title>
        <authorList>
            <person name="Zheng Y."/>
            <person name="Saitou A."/>
            <person name="Wang C.M."/>
            <person name="Toyoda A."/>
            <person name="Minakuchi Y."/>
            <person name="Sekiguchi Y."/>
            <person name="Ueda K."/>
            <person name="Takano H."/>
            <person name="Sakai Y."/>
            <person name="Yokota A."/>
            <person name="Yabe S."/>
        </authorList>
    </citation>
    <scope>NUCLEOTIDE SEQUENCE</scope>
    <source>
        <strain evidence="1">COM3</strain>
    </source>
</reference>
<proteinExistence type="predicted"/>